<name>A0A8T0HKI7_CERPU</name>
<reference evidence="1" key="1">
    <citation type="submission" date="2020-06" db="EMBL/GenBank/DDBJ databases">
        <title>WGS assembly of Ceratodon purpureus strain R40.</title>
        <authorList>
            <person name="Carey S.B."/>
            <person name="Jenkins J."/>
            <person name="Shu S."/>
            <person name="Lovell J.T."/>
            <person name="Sreedasyam A."/>
            <person name="Maumus F."/>
            <person name="Tiley G.P."/>
            <person name="Fernandez-Pozo N."/>
            <person name="Barry K."/>
            <person name="Chen C."/>
            <person name="Wang M."/>
            <person name="Lipzen A."/>
            <person name="Daum C."/>
            <person name="Saski C.A."/>
            <person name="Payton A.C."/>
            <person name="Mcbreen J.C."/>
            <person name="Conrad R.E."/>
            <person name="Kollar L.M."/>
            <person name="Olsson S."/>
            <person name="Huttunen S."/>
            <person name="Landis J.B."/>
            <person name="Wickett N.J."/>
            <person name="Johnson M.G."/>
            <person name="Rensing S.A."/>
            <person name="Grimwood J."/>
            <person name="Schmutz J."/>
            <person name="Mcdaniel S.F."/>
        </authorList>
    </citation>
    <scope>NUCLEOTIDE SEQUENCE</scope>
    <source>
        <strain evidence="1">R40</strain>
    </source>
</reference>
<accession>A0A8T0HKI7</accession>
<sequence length="111" mass="12110">MAKRLLLRRGISFDIIFSLRTCTLTFPTDCFCIGAPASPISSLTPYLAPSSCGCNNNCRSNSEGVSIHKEKLWCLHKPLSPCFQAQTDTGIIRNESLPCRLSTPKTTNSSA</sequence>
<dbReference type="AlphaFoldDB" id="A0A8T0HKI7"/>
<organism evidence="1 2">
    <name type="scientific">Ceratodon purpureus</name>
    <name type="common">Fire moss</name>
    <name type="synonym">Dicranum purpureum</name>
    <dbReference type="NCBI Taxonomy" id="3225"/>
    <lineage>
        <taxon>Eukaryota</taxon>
        <taxon>Viridiplantae</taxon>
        <taxon>Streptophyta</taxon>
        <taxon>Embryophyta</taxon>
        <taxon>Bryophyta</taxon>
        <taxon>Bryophytina</taxon>
        <taxon>Bryopsida</taxon>
        <taxon>Dicranidae</taxon>
        <taxon>Pseudoditrichales</taxon>
        <taxon>Ditrichaceae</taxon>
        <taxon>Ceratodon</taxon>
    </lineage>
</organism>
<dbReference type="EMBL" id="CM026426">
    <property type="protein sequence ID" value="KAG0571326.1"/>
    <property type="molecule type" value="Genomic_DNA"/>
</dbReference>
<gene>
    <name evidence="1" type="ORF">KC19_VG002600</name>
</gene>
<evidence type="ECO:0000313" key="1">
    <source>
        <dbReference type="EMBL" id="KAG0571326.1"/>
    </source>
</evidence>
<evidence type="ECO:0000313" key="2">
    <source>
        <dbReference type="Proteomes" id="UP000822688"/>
    </source>
</evidence>
<proteinExistence type="predicted"/>
<keyword evidence="2" id="KW-1185">Reference proteome</keyword>
<dbReference type="Proteomes" id="UP000822688">
    <property type="component" value="Chromosome V"/>
</dbReference>
<comment type="caution">
    <text evidence="1">The sequence shown here is derived from an EMBL/GenBank/DDBJ whole genome shotgun (WGS) entry which is preliminary data.</text>
</comment>
<protein>
    <submittedName>
        <fullName evidence="1">Uncharacterized protein</fullName>
    </submittedName>
</protein>